<dbReference type="InterPro" id="IPR042171">
    <property type="entry name" value="Acyl-CoA_hotdog"/>
</dbReference>
<dbReference type="InterPro" id="IPR029069">
    <property type="entry name" value="HotDog_dom_sf"/>
</dbReference>
<evidence type="ECO:0000313" key="3">
    <source>
        <dbReference type="EMBL" id="MFD2801202.1"/>
    </source>
</evidence>
<sequence length="274" mass="29681">MSELAGSAVHPFDAAVALEALGDGRYTGHTHPAYANMVGPFGGITAATLLQAVEQHPDRLGMPLSLTVNYAGPVADGPFEVTARQVRTNRSTQHWSLDLAQDGEVCTTATAVYGIRRQTWSSTEAVFPAVPAADEVAVRPFPEFVAWGRNYEMRYVDGAMPEPGASESDDSTTTVWVRDAPARPLDFPGLAALCDIFYPRILLRRGRFVPAGTVSLTTYFHADADLVSAQADRPVLGRARAHHFGKGYFDQSARLWGADGTLLATSHQLVYFKD</sequence>
<dbReference type="Gene3D" id="2.40.160.210">
    <property type="entry name" value="Acyl-CoA thioesterase, double hotdog domain"/>
    <property type="match status" value="1"/>
</dbReference>
<dbReference type="Proteomes" id="UP001597478">
    <property type="component" value="Unassembled WGS sequence"/>
</dbReference>
<keyword evidence="4" id="KW-1185">Reference proteome</keyword>
<name>A0ABW5WDM1_9PSEU</name>
<dbReference type="InterPro" id="IPR049449">
    <property type="entry name" value="TesB_ACOT8-like_N"/>
</dbReference>
<protein>
    <submittedName>
        <fullName evidence="3">Acyl-CoA thioesterase</fullName>
    </submittedName>
</protein>
<dbReference type="RefSeq" id="WP_377391441.1">
    <property type="nucleotide sequence ID" value="NZ_JBHSAN010000024.1"/>
</dbReference>
<feature type="domain" description="Acyl-CoA thioesterase-like N-terminal HotDog" evidence="1">
    <location>
        <begin position="32"/>
        <end position="114"/>
    </location>
</feature>
<evidence type="ECO:0000259" key="2">
    <source>
        <dbReference type="Pfam" id="PF20789"/>
    </source>
</evidence>
<evidence type="ECO:0000259" key="1">
    <source>
        <dbReference type="Pfam" id="PF13622"/>
    </source>
</evidence>
<proteinExistence type="predicted"/>
<dbReference type="EMBL" id="JBHUOF010000021">
    <property type="protein sequence ID" value="MFD2801202.1"/>
    <property type="molecule type" value="Genomic_DNA"/>
</dbReference>
<dbReference type="Pfam" id="PF13622">
    <property type="entry name" value="4HBT_3"/>
    <property type="match status" value="1"/>
</dbReference>
<accession>A0ABW5WDM1</accession>
<organism evidence="3 4">
    <name type="scientific">Prauserella oleivorans</name>
    <dbReference type="NCBI Taxonomy" id="1478153"/>
    <lineage>
        <taxon>Bacteria</taxon>
        <taxon>Bacillati</taxon>
        <taxon>Actinomycetota</taxon>
        <taxon>Actinomycetes</taxon>
        <taxon>Pseudonocardiales</taxon>
        <taxon>Pseudonocardiaceae</taxon>
        <taxon>Prauserella</taxon>
    </lineage>
</organism>
<dbReference type="SUPFAM" id="SSF54637">
    <property type="entry name" value="Thioesterase/thiol ester dehydrase-isomerase"/>
    <property type="match status" value="2"/>
</dbReference>
<dbReference type="Pfam" id="PF20789">
    <property type="entry name" value="4HBT_3C"/>
    <property type="match status" value="1"/>
</dbReference>
<comment type="caution">
    <text evidence="3">The sequence shown here is derived from an EMBL/GenBank/DDBJ whole genome shotgun (WGS) entry which is preliminary data.</text>
</comment>
<dbReference type="InterPro" id="IPR049450">
    <property type="entry name" value="ACOT8-like_C"/>
</dbReference>
<gene>
    <name evidence="3" type="ORF">ACFS2C_17555</name>
</gene>
<evidence type="ECO:0000313" key="4">
    <source>
        <dbReference type="Proteomes" id="UP001597478"/>
    </source>
</evidence>
<feature type="domain" description="Acyl-CoA thioesterase-like C-terminal" evidence="2">
    <location>
        <begin position="135"/>
        <end position="271"/>
    </location>
</feature>
<reference evidence="4" key="1">
    <citation type="journal article" date="2019" name="Int. J. Syst. Evol. Microbiol.">
        <title>The Global Catalogue of Microorganisms (GCM) 10K type strain sequencing project: providing services to taxonomists for standard genome sequencing and annotation.</title>
        <authorList>
            <consortium name="The Broad Institute Genomics Platform"/>
            <consortium name="The Broad Institute Genome Sequencing Center for Infectious Disease"/>
            <person name="Wu L."/>
            <person name="Ma J."/>
        </authorList>
    </citation>
    <scope>NUCLEOTIDE SEQUENCE [LARGE SCALE GENOMIC DNA]</scope>
    <source>
        <strain evidence="4">IBRC-M 10906</strain>
    </source>
</reference>